<feature type="transmembrane region" description="Helical" evidence="1">
    <location>
        <begin position="7"/>
        <end position="29"/>
    </location>
</feature>
<dbReference type="InterPro" id="IPR040493">
    <property type="entry name" value="DUF5518"/>
</dbReference>
<evidence type="ECO:0008006" key="4">
    <source>
        <dbReference type="Google" id="ProtNLM"/>
    </source>
</evidence>
<feature type="transmembrane region" description="Helical" evidence="1">
    <location>
        <begin position="49"/>
        <end position="73"/>
    </location>
</feature>
<keyword evidence="1" id="KW-0812">Transmembrane</keyword>
<dbReference type="Proteomes" id="UP000253273">
    <property type="component" value="Chromosome"/>
</dbReference>
<protein>
    <recommendedName>
        <fullName evidence="4">DUF5518 domain-containing protein</fullName>
    </recommendedName>
</protein>
<reference evidence="2 3" key="1">
    <citation type="submission" date="2018-07" db="EMBL/GenBank/DDBJ databases">
        <title>Genome sequences of Haloplanus sp. CBA1113.</title>
        <authorList>
            <person name="Kim Y.B."/>
            <person name="Roh S.W."/>
        </authorList>
    </citation>
    <scope>NUCLEOTIDE SEQUENCE [LARGE SCALE GENOMIC DNA]</scope>
    <source>
        <strain evidence="2 3">CBA1113</strain>
    </source>
</reference>
<keyword evidence="1" id="KW-0472">Membrane</keyword>
<dbReference type="OrthoDB" id="341846at2157"/>
<proteinExistence type="predicted"/>
<name>A0A345DZ89_9EURY</name>
<dbReference type="AlphaFoldDB" id="A0A345DZ89"/>
<dbReference type="GeneID" id="37282080"/>
<evidence type="ECO:0000313" key="2">
    <source>
        <dbReference type="EMBL" id="AXG05261.1"/>
    </source>
</evidence>
<accession>A0A345DZ89</accession>
<dbReference type="RefSeq" id="WP_114584412.1">
    <property type="nucleotide sequence ID" value="NZ_CP031150.1"/>
</dbReference>
<feature type="transmembrane region" description="Helical" evidence="1">
    <location>
        <begin position="85"/>
        <end position="105"/>
    </location>
</feature>
<organism evidence="2 3">
    <name type="scientific">Haloplanus rubicundus</name>
    <dbReference type="NCBI Taxonomy" id="1547898"/>
    <lineage>
        <taxon>Archaea</taxon>
        <taxon>Methanobacteriati</taxon>
        <taxon>Methanobacteriota</taxon>
        <taxon>Stenosarchaea group</taxon>
        <taxon>Halobacteria</taxon>
        <taxon>Halobacteriales</taxon>
        <taxon>Haloferacaceae</taxon>
        <taxon>Haloplanus</taxon>
    </lineage>
</organism>
<dbReference type="EMBL" id="CP031150">
    <property type="protein sequence ID" value="AXG05261.1"/>
    <property type="molecule type" value="Genomic_DNA"/>
</dbReference>
<dbReference type="KEGG" id="haj:DU500_01805"/>
<sequence length="122" mass="12059">MVSDSTLHALIGAVVTVVFSFVPFSPVLGGGVAAYLNDADTSDGVRVGALSGLIASIPLLIFGLLAFAIFGLFTVGGPGMNGMAVGLGGFFIVLLIGVVAIAYTVGLSALGGYLGAYFVDGA</sequence>
<keyword evidence="1" id="KW-1133">Transmembrane helix</keyword>
<evidence type="ECO:0000256" key="1">
    <source>
        <dbReference type="SAM" id="Phobius"/>
    </source>
</evidence>
<dbReference type="Pfam" id="PF17647">
    <property type="entry name" value="DUF5518"/>
    <property type="match status" value="1"/>
</dbReference>
<gene>
    <name evidence="2" type="ORF">DU500_01805</name>
</gene>
<evidence type="ECO:0000313" key="3">
    <source>
        <dbReference type="Proteomes" id="UP000253273"/>
    </source>
</evidence>
<keyword evidence="3" id="KW-1185">Reference proteome</keyword>